<organism evidence="3 4">
    <name type="scientific">Coprinopsis marcescibilis</name>
    <name type="common">Agaric fungus</name>
    <name type="synonym">Psathyrella marcescibilis</name>
    <dbReference type="NCBI Taxonomy" id="230819"/>
    <lineage>
        <taxon>Eukaryota</taxon>
        <taxon>Fungi</taxon>
        <taxon>Dikarya</taxon>
        <taxon>Basidiomycota</taxon>
        <taxon>Agaricomycotina</taxon>
        <taxon>Agaricomycetes</taxon>
        <taxon>Agaricomycetidae</taxon>
        <taxon>Agaricales</taxon>
        <taxon>Agaricineae</taxon>
        <taxon>Psathyrellaceae</taxon>
        <taxon>Coprinopsis</taxon>
    </lineage>
</organism>
<name>A0A5C3L9M8_COPMA</name>
<dbReference type="EMBL" id="ML210192">
    <property type="protein sequence ID" value="TFK24948.1"/>
    <property type="molecule type" value="Genomic_DNA"/>
</dbReference>
<protein>
    <submittedName>
        <fullName evidence="3">Uncharacterized protein</fullName>
    </submittedName>
</protein>
<reference evidence="3 4" key="1">
    <citation type="journal article" date="2019" name="Nat. Ecol. Evol.">
        <title>Megaphylogeny resolves global patterns of mushroom evolution.</title>
        <authorList>
            <person name="Varga T."/>
            <person name="Krizsan K."/>
            <person name="Foldi C."/>
            <person name="Dima B."/>
            <person name="Sanchez-Garcia M."/>
            <person name="Sanchez-Ramirez S."/>
            <person name="Szollosi G.J."/>
            <person name="Szarkandi J.G."/>
            <person name="Papp V."/>
            <person name="Albert L."/>
            <person name="Andreopoulos W."/>
            <person name="Angelini C."/>
            <person name="Antonin V."/>
            <person name="Barry K.W."/>
            <person name="Bougher N.L."/>
            <person name="Buchanan P."/>
            <person name="Buyck B."/>
            <person name="Bense V."/>
            <person name="Catcheside P."/>
            <person name="Chovatia M."/>
            <person name="Cooper J."/>
            <person name="Damon W."/>
            <person name="Desjardin D."/>
            <person name="Finy P."/>
            <person name="Geml J."/>
            <person name="Haridas S."/>
            <person name="Hughes K."/>
            <person name="Justo A."/>
            <person name="Karasinski D."/>
            <person name="Kautmanova I."/>
            <person name="Kiss B."/>
            <person name="Kocsube S."/>
            <person name="Kotiranta H."/>
            <person name="LaButti K.M."/>
            <person name="Lechner B.E."/>
            <person name="Liimatainen K."/>
            <person name="Lipzen A."/>
            <person name="Lukacs Z."/>
            <person name="Mihaltcheva S."/>
            <person name="Morgado L.N."/>
            <person name="Niskanen T."/>
            <person name="Noordeloos M.E."/>
            <person name="Ohm R.A."/>
            <person name="Ortiz-Santana B."/>
            <person name="Ovrebo C."/>
            <person name="Racz N."/>
            <person name="Riley R."/>
            <person name="Savchenko A."/>
            <person name="Shiryaev A."/>
            <person name="Soop K."/>
            <person name="Spirin V."/>
            <person name="Szebenyi C."/>
            <person name="Tomsovsky M."/>
            <person name="Tulloss R.E."/>
            <person name="Uehling J."/>
            <person name="Grigoriev I.V."/>
            <person name="Vagvolgyi C."/>
            <person name="Papp T."/>
            <person name="Martin F.M."/>
            <person name="Miettinen O."/>
            <person name="Hibbett D.S."/>
            <person name="Nagy L.G."/>
        </authorList>
    </citation>
    <scope>NUCLEOTIDE SEQUENCE [LARGE SCALE GENOMIC DNA]</scope>
    <source>
        <strain evidence="3 4">CBS 121175</strain>
    </source>
</reference>
<evidence type="ECO:0000259" key="2">
    <source>
        <dbReference type="Pfam" id="PF21666"/>
    </source>
</evidence>
<dbReference type="PANTHER" id="PTHR33119">
    <property type="entry name" value="IFI3P"/>
    <property type="match status" value="1"/>
</dbReference>
<dbReference type="Proteomes" id="UP000307440">
    <property type="component" value="Unassembled WGS sequence"/>
</dbReference>
<feature type="domain" description="DUF4246" evidence="1">
    <location>
        <begin position="193"/>
        <end position="625"/>
    </location>
</feature>
<keyword evidence="4" id="KW-1185">Reference proteome</keyword>
<dbReference type="STRING" id="230819.A0A5C3L9M8"/>
<accession>A0A5C3L9M8</accession>
<evidence type="ECO:0000313" key="4">
    <source>
        <dbReference type="Proteomes" id="UP000307440"/>
    </source>
</evidence>
<dbReference type="Pfam" id="PF14033">
    <property type="entry name" value="DUF4246"/>
    <property type="match status" value="1"/>
</dbReference>
<gene>
    <name evidence="3" type="ORF">FA15DRAFT_669004</name>
</gene>
<sequence>MPYPNQLGRSFLFIRATCSAGRQRVSRGVVTSTRHPFSKNLFHANAVHFFPGPKSQVFEPTPARPLVDNYDWEAFPNLLSIENVEDGGRALLPLTTIREFHMLRFMNAITDKVDWHIKIFNDKIANKWKAEAIQAGGAPNDTLKGARVEVPYHSGAFDKNLAINSTGKQSPHGGTADELVFSLAPRDESGMTERMATYCIKELRHKARFFRESPNGAIIVFNGDVVKSDYAVPTAIKTALQEAVRPLEDVPEDQKDWHPGSGNKVLDLVHPSLFPLIYGRSMVLTPGSKAIGLNIKDVAKVYEEVTTATAPTWSELPYNEGKVLPVSDKFQWLPSEVDVSGEKVKILSYINNLHPGKHRELYGLIEEVITAALPLWEITLAPLAHLDFRHSQRITFDECEYDPDTIDLPYDQLPQQREGDDSDHQLDWVFDNQRLILPEPGHFDPTNLAKPNPFRLKERFAKLGRTLQVIVKLANIELTPDKPNYEGGPWHVEGKLNERIVATALYYYSSSNITRSSLAFRQISNARDTDDIRYSAWPGVHPWLTDVFGLEADGHSVQIVGSVDTPEGRLLTFPNVLQHQVQPFELEDKTNPGHRKILALFLVDPHIRVTSTASVPCHRLDWWLESQGEEDIQAPLRNGLPSKGLSQTVPDQDFIETNDFLISLAEAKALREELMDERREFVVQSNSVFVEDAPFCLCEH</sequence>
<dbReference type="OrthoDB" id="415532at2759"/>
<dbReference type="InterPro" id="IPR049192">
    <property type="entry name" value="DUF4246_C"/>
</dbReference>
<evidence type="ECO:0000313" key="3">
    <source>
        <dbReference type="EMBL" id="TFK24948.1"/>
    </source>
</evidence>
<dbReference type="AlphaFoldDB" id="A0A5C3L9M8"/>
<dbReference type="InterPro" id="IPR025340">
    <property type="entry name" value="DUF4246"/>
</dbReference>
<feature type="domain" description="DUF4246" evidence="2">
    <location>
        <begin position="70"/>
        <end position="131"/>
    </location>
</feature>
<dbReference type="PANTHER" id="PTHR33119:SF1">
    <property type="entry name" value="FE2OG DIOXYGENASE DOMAIN-CONTAINING PROTEIN"/>
    <property type="match status" value="1"/>
</dbReference>
<proteinExistence type="predicted"/>
<dbReference type="InterPro" id="IPR049207">
    <property type="entry name" value="DUF4246_N"/>
</dbReference>
<evidence type="ECO:0000259" key="1">
    <source>
        <dbReference type="Pfam" id="PF14033"/>
    </source>
</evidence>
<dbReference type="Pfam" id="PF21666">
    <property type="entry name" value="DUF4246_N"/>
    <property type="match status" value="1"/>
</dbReference>